<evidence type="ECO:0000313" key="2">
    <source>
        <dbReference type="EMBL" id="CAJ1057644.1"/>
    </source>
</evidence>
<dbReference type="Proteomes" id="UP001178508">
    <property type="component" value="Chromosome 5"/>
</dbReference>
<feature type="region of interest" description="Disordered" evidence="1">
    <location>
        <begin position="1"/>
        <end position="32"/>
    </location>
</feature>
<accession>A0AAV1FA41</accession>
<dbReference type="AlphaFoldDB" id="A0AAV1FA41"/>
<sequence>MIQMPNQKALESKNSDPISKAASMNPDKKGTPLTLGWDFLPSFSQIRSSPLHVWHKRETLPFLPWLLTDKYHDWLRGHAATPVASPAAHLRPIHQSSSGSAYIPVSPLQSSLCGNCAPELL</sequence>
<proteinExistence type="predicted"/>
<name>A0AAV1FA41_XYRNO</name>
<evidence type="ECO:0000313" key="3">
    <source>
        <dbReference type="Proteomes" id="UP001178508"/>
    </source>
</evidence>
<dbReference type="EMBL" id="OY660868">
    <property type="protein sequence ID" value="CAJ1057644.1"/>
    <property type="molecule type" value="Genomic_DNA"/>
</dbReference>
<gene>
    <name evidence="2" type="ORF">XNOV1_A035481</name>
</gene>
<reference evidence="2" key="1">
    <citation type="submission" date="2023-08" db="EMBL/GenBank/DDBJ databases">
        <authorList>
            <person name="Alioto T."/>
            <person name="Alioto T."/>
            <person name="Gomez Garrido J."/>
        </authorList>
    </citation>
    <scope>NUCLEOTIDE SEQUENCE</scope>
</reference>
<protein>
    <submittedName>
        <fullName evidence="2">Uncharacterized protein</fullName>
    </submittedName>
</protein>
<organism evidence="2 3">
    <name type="scientific">Xyrichtys novacula</name>
    <name type="common">Pearly razorfish</name>
    <name type="synonym">Hemipteronotus novacula</name>
    <dbReference type="NCBI Taxonomy" id="13765"/>
    <lineage>
        <taxon>Eukaryota</taxon>
        <taxon>Metazoa</taxon>
        <taxon>Chordata</taxon>
        <taxon>Craniata</taxon>
        <taxon>Vertebrata</taxon>
        <taxon>Euteleostomi</taxon>
        <taxon>Actinopterygii</taxon>
        <taxon>Neopterygii</taxon>
        <taxon>Teleostei</taxon>
        <taxon>Neoteleostei</taxon>
        <taxon>Acanthomorphata</taxon>
        <taxon>Eupercaria</taxon>
        <taxon>Labriformes</taxon>
        <taxon>Labridae</taxon>
        <taxon>Xyrichtys</taxon>
    </lineage>
</organism>
<keyword evidence="3" id="KW-1185">Reference proteome</keyword>
<evidence type="ECO:0000256" key="1">
    <source>
        <dbReference type="SAM" id="MobiDB-lite"/>
    </source>
</evidence>